<organism evidence="1">
    <name type="scientific">Salix viminalis</name>
    <name type="common">Common osier</name>
    <name type="synonym">Basket willow</name>
    <dbReference type="NCBI Taxonomy" id="40686"/>
    <lineage>
        <taxon>Eukaryota</taxon>
        <taxon>Viridiplantae</taxon>
        <taxon>Streptophyta</taxon>
        <taxon>Embryophyta</taxon>
        <taxon>Tracheophyta</taxon>
        <taxon>Spermatophyta</taxon>
        <taxon>Magnoliopsida</taxon>
        <taxon>eudicotyledons</taxon>
        <taxon>Gunneridae</taxon>
        <taxon>Pentapetalae</taxon>
        <taxon>rosids</taxon>
        <taxon>fabids</taxon>
        <taxon>Malpighiales</taxon>
        <taxon>Salicaceae</taxon>
        <taxon>Saliceae</taxon>
        <taxon>Salix</taxon>
    </lineage>
</organism>
<sequence length="107" mass="12052">MPLLSRCINPRRSLRQLFTTAHCFSNKLNFSSSPAPEVLLNHHDEECVDFLPWLEGKAGVEISSKLYVGKSACGRASYLIVRWCLGQSQRIIFFLDKTIAGICTVSY</sequence>
<dbReference type="AlphaFoldDB" id="A0A6N2LQP5"/>
<reference evidence="1" key="1">
    <citation type="submission" date="2019-03" db="EMBL/GenBank/DDBJ databases">
        <authorList>
            <person name="Mank J."/>
            <person name="Almeida P."/>
        </authorList>
    </citation>
    <scope>NUCLEOTIDE SEQUENCE</scope>
    <source>
        <strain evidence="1">78183</strain>
    </source>
</reference>
<evidence type="ECO:0000313" key="1">
    <source>
        <dbReference type="EMBL" id="VFU43429.1"/>
    </source>
</evidence>
<gene>
    <name evidence="1" type="ORF">SVIM_LOCUS264613</name>
</gene>
<protein>
    <submittedName>
        <fullName evidence="1">Uncharacterized protein</fullName>
    </submittedName>
</protein>
<accession>A0A6N2LQP5</accession>
<proteinExistence type="predicted"/>
<dbReference type="EMBL" id="CAADRP010001596">
    <property type="protein sequence ID" value="VFU43429.1"/>
    <property type="molecule type" value="Genomic_DNA"/>
</dbReference>
<name>A0A6N2LQP5_SALVM</name>